<reference evidence="4" key="2">
    <citation type="submission" date="2021-04" db="EMBL/GenBank/DDBJ databases">
        <authorList>
            <person name="Karlyshev A.V."/>
        </authorList>
    </citation>
    <scope>NUCLEOTIDE SEQUENCE</scope>
    <source>
        <strain evidence="4">LMG 29479</strain>
    </source>
</reference>
<feature type="transmembrane region" description="Helical" evidence="3">
    <location>
        <begin position="369"/>
        <end position="387"/>
    </location>
</feature>
<evidence type="ECO:0008006" key="7">
    <source>
        <dbReference type="Google" id="ProtNLM"/>
    </source>
</evidence>
<feature type="transmembrane region" description="Helical" evidence="3">
    <location>
        <begin position="211"/>
        <end position="228"/>
    </location>
</feature>
<comment type="caution">
    <text evidence="4">The sequence shown here is derived from an EMBL/GenBank/DDBJ whole genome shotgun (WGS) entry which is preliminary data.</text>
</comment>
<gene>
    <name evidence="5" type="ORF">KB893_011340</name>
    <name evidence="4" type="ORF">KB893_12565</name>
</gene>
<dbReference type="PANTHER" id="PTHR44227:SF3">
    <property type="entry name" value="PROTEIN O-MANNOSYL-TRANSFERASE TMTC4"/>
    <property type="match status" value="1"/>
</dbReference>
<organism evidence="4">
    <name type="scientific">Coralloluteibacterium stylophorae</name>
    <dbReference type="NCBI Taxonomy" id="1776034"/>
    <lineage>
        <taxon>Bacteria</taxon>
        <taxon>Pseudomonadati</taxon>
        <taxon>Pseudomonadota</taxon>
        <taxon>Gammaproteobacteria</taxon>
        <taxon>Lysobacterales</taxon>
        <taxon>Lysobacteraceae</taxon>
        <taxon>Coralloluteibacterium</taxon>
    </lineage>
</organism>
<keyword evidence="1" id="KW-0677">Repeat</keyword>
<proteinExistence type="predicted"/>
<feature type="transmembrane region" description="Helical" evidence="3">
    <location>
        <begin position="21"/>
        <end position="43"/>
    </location>
</feature>
<evidence type="ECO:0000313" key="6">
    <source>
        <dbReference type="Proteomes" id="UP000675747"/>
    </source>
</evidence>
<dbReference type="RefSeq" id="WP_211927252.1">
    <property type="nucleotide sequence ID" value="NZ_JAGQFT020000007.1"/>
</dbReference>
<sequence length="623" mass="67657">MDKAAPEARTLPNNLLRRWAAALALLLLTAAVYWPGMSGGFIFDDLPSIVDNERLHIETLGPQALARAASSFEPGGLGRPLVMTTFGIDHAIGGLDPRGYKVSGLLVHLINGLLVLALSSRLLRMGGIAASRGGMAATAVALVWATHPLQVSTVLYVVQRMETLSLTFVLVALLAYLRGRAQQMQGSRGWPWLLACVPLVALGLASKETAALFPAFALGLELTLLRFGAASPATARNWRWTYAVFTVGALAAFALLVVPRYANPDSYFIRDFNAAERVLTQLRILPMYLGQILLPLPQTLTFYYDDFSPSRGLLHPLTTALGGALLLGLFGAALALRRRMPLFALGILWFFAAHALTSSVIPLELAFEHRNYFALLGILLAVADLVRRIPMKDGPALKYAAVGAVVCGLCVLTAIRSATWGDPFLLATDLADRNPSSARASNDLAAIYQQMTDGYPNSPFQDFALREFERGAGLPGSSIVSDQGLILTATAAGRPVPDAWWERLIQKLRHGRITPETSMALFGLLGNRYRGVELDDERLTEAFLTLFQRTTLPAHSYAQFGDYLLKYADDPALAERMFAKAVRESADNPAYAQQVVDVLDQEGYREQAAHARGVANEAGIVLR</sequence>
<keyword evidence="3" id="KW-1133">Transmembrane helix</keyword>
<feature type="transmembrane region" description="Helical" evidence="3">
    <location>
        <begin position="153"/>
        <end position="177"/>
    </location>
</feature>
<feature type="transmembrane region" description="Helical" evidence="3">
    <location>
        <begin position="105"/>
        <end position="123"/>
    </location>
</feature>
<keyword evidence="3" id="KW-0812">Transmembrane</keyword>
<evidence type="ECO:0000313" key="4">
    <source>
        <dbReference type="EMBL" id="MBR0563338.1"/>
    </source>
</evidence>
<feature type="transmembrane region" description="Helical" evidence="3">
    <location>
        <begin position="313"/>
        <end position="335"/>
    </location>
</feature>
<evidence type="ECO:0000256" key="2">
    <source>
        <dbReference type="ARBA" id="ARBA00022803"/>
    </source>
</evidence>
<feature type="transmembrane region" description="Helical" evidence="3">
    <location>
        <begin position="240"/>
        <end position="262"/>
    </location>
</feature>
<dbReference type="Proteomes" id="UP000675747">
    <property type="component" value="Unassembled WGS sequence"/>
</dbReference>
<name>A0A8J7VWR8_9GAMM</name>
<protein>
    <recommendedName>
        <fullName evidence="7">Tetratricopeptide repeat protein</fullName>
    </recommendedName>
</protein>
<dbReference type="EMBL" id="JAGQFT010000121">
    <property type="protein sequence ID" value="MBR0563338.1"/>
    <property type="molecule type" value="Genomic_DNA"/>
</dbReference>
<dbReference type="AlphaFoldDB" id="A0A8J7VWR8"/>
<evidence type="ECO:0000313" key="5">
    <source>
        <dbReference type="EMBL" id="MBS7457723.1"/>
    </source>
</evidence>
<dbReference type="EMBL" id="JAGQFT020000007">
    <property type="protein sequence ID" value="MBS7457723.1"/>
    <property type="molecule type" value="Genomic_DNA"/>
</dbReference>
<evidence type="ECO:0000256" key="1">
    <source>
        <dbReference type="ARBA" id="ARBA00022737"/>
    </source>
</evidence>
<evidence type="ECO:0000256" key="3">
    <source>
        <dbReference type="SAM" id="Phobius"/>
    </source>
</evidence>
<feature type="transmembrane region" description="Helical" evidence="3">
    <location>
        <begin position="342"/>
        <end position="363"/>
    </location>
</feature>
<reference evidence="5 6" key="1">
    <citation type="journal article" date="2021" name="Microbiol. Resour. Announc.">
        <title>Draft Genome Sequence of Coralloluteibacterium stylophorae LMG 29479T.</title>
        <authorList>
            <person name="Karlyshev A.V."/>
            <person name="Kudryashova E.B."/>
            <person name="Ariskina E.V."/>
            <person name="Conroy A.P."/>
            <person name="Abidueva E.Y."/>
        </authorList>
    </citation>
    <scope>NUCLEOTIDE SEQUENCE [LARGE SCALE GENOMIC DNA]</scope>
    <source>
        <strain evidence="5 6">LMG 29479</strain>
    </source>
</reference>
<accession>A0A8J7VWR8</accession>
<keyword evidence="6" id="KW-1185">Reference proteome</keyword>
<dbReference type="InterPro" id="IPR052346">
    <property type="entry name" value="O-mannosyl-transferase_TMTC"/>
</dbReference>
<dbReference type="PANTHER" id="PTHR44227">
    <property type="match status" value="1"/>
</dbReference>
<feature type="transmembrane region" description="Helical" evidence="3">
    <location>
        <begin position="189"/>
        <end position="205"/>
    </location>
</feature>
<keyword evidence="2" id="KW-0802">TPR repeat</keyword>
<feature type="transmembrane region" description="Helical" evidence="3">
    <location>
        <begin position="130"/>
        <end position="147"/>
    </location>
</feature>
<keyword evidence="3" id="KW-0472">Membrane</keyword>
<feature type="transmembrane region" description="Helical" evidence="3">
    <location>
        <begin position="399"/>
        <end position="418"/>
    </location>
</feature>